<dbReference type="Proteomes" id="UP001281761">
    <property type="component" value="Unassembled WGS sequence"/>
</dbReference>
<gene>
    <name evidence="2" type="ORF">BLNAU_8871</name>
</gene>
<feature type="compositionally biased region" description="Basic residues" evidence="1">
    <location>
        <begin position="1090"/>
        <end position="1108"/>
    </location>
</feature>
<name>A0ABQ9XX94_9EUKA</name>
<feature type="compositionally biased region" description="Polar residues" evidence="1">
    <location>
        <begin position="640"/>
        <end position="651"/>
    </location>
</feature>
<feature type="region of interest" description="Disordered" evidence="1">
    <location>
        <begin position="398"/>
        <end position="515"/>
    </location>
</feature>
<feature type="compositionally biased region" description="Polar residues" evidence="1">
    <location>
        <begin position="1202"/>
        <end position="1220"/>
    </location>
</feature>
<reference evidence="2 3" key="1">
    <citation type="journal article" date="2022" name="bioRxiv">
        <title>Genomics of Preaxostyla Flagellates Illuminates Evolutionary Transitions and the Path Towards Mitochondrial Loss.</title>
        <authorList>
            <person name="Novak L.V.F."/>
            <person name="Treitli S.C."/>
            <person name="Pyrih J."/>
            <person name="Halakuc P."/>
            <person name="Pipaliya S.V."/>
            <person name="Vacek V."/>
            <person name="Brzon O."/>
            <person name="Soukal P."/>
            <person name="Eme L."/>
            <person name="Dacks J.B."/>
            <person name="Karnkowska A."/>
            <person name="Elias M."/>
            <person name="Hampl V."/>
        </authorList>
    </citation>
    <scope>NUCLEOTIDE SEQUENCE [LARGE SCALE GENOMIC DNA]</scope>
    <source>
        <strain evidence="2">NAU3</strain>
        <tissue evidence="2">Gut</tissue>
    </source>
</reference>
<organism evidence="2 3">
    <name type="scientific">Blattamonas nauphoetae</name>
    <dbReference type="NCBI Taxonomy" id="2049346"/>
    <lineage>
        <taxon>Eukaryota</taxon>
        <taxon>Metamonada</taxon>
        <taxon>Preaxostyla</taxon>
        <taxon>Oxymonadida</taxon>
        <taxon>Blattamonas</taxon>
    </lineage>
</organism>
<feature type="compositionally biased region" description="Polar residues" evidence="1">
    <location>
        <begin position="1133"/>
        <end position="1153"/>
    </location>
</feature>
<feature type="region of interest" description="Disordered" evidence="1">
    <location>
        <begin position="640"/>
        <end position="672"/>
    </location>
</feature>
<feature type="compositionally biased region" description="Low complexity" evidence="1">
    <location>
        <begin position="551"/>
        <end position="560"/>
    </location>
</feature>
<evidence type="ECO:0000313" key="3">
    <source>
        <dbReference type="Proteomes" id="UP001281761"/>
    </source>
</evidence>
<keyword evidence="3" id="KW-1185">Reference proteome</keyword>
<evidence type="ECO:0000256" key="1">
    <source>
        <dbReference type="SAM" id="MobiDB-lite"/>
    </source>
</evidence>
<feature type="compositionally biased region" description="Polar residues" evidence="1">
    <location>
        <begin position="463"/>
        <end position="486"/>
    </location>
</feature>
<feature type="region of interest" description="Disordered" evidence="1">
    <location>
        <begin position="1196"/>
        <end position="1233"/>
    </location>
</feature>
<feature type="region of interest" description="Disordered" evidence="1">
    <location>
        <begin position="1079"/>
        <end position="1163"/>
    </location>
</feature>
<feature type="compositionally biased region" description="Low complexity" evidence="1">
    <location>
        <begin position="404"/>
        <end position="425"/>
    </location>
</feature>
<dbReference type="EMBL" id="JARBJD010000059">
    <property type="protein sequence ID" value="KAK2956091.1"/>
    <property type="molecule type" value="Genomic_DNA"/>
</dbReference>
<feature type="compositionally biased region" description="Low complexity" evidence="1">
    <location>
        <begin position="442"/>
        <end position="461"/>
    </location>
</feature>
<dbReference type="SUPFAM" id="SSF69322">
    <property type="entry name" value="Tricorn protease domain 2"/>
    <property type="match status" value="1"/>
</dbReference>
<protein>
    <submittedName>
        <fullName evidence="2">Uncharacterized protein</fullName>
    </submittedName>
</protein>
<accession>A0ABQ9XX94</accession>
<sequence>MVFRSQSETITLDYVPSFNDLFPAQQFLLPKGPVHSVDPYIPFVYPPLSPPGTNPNDNSITTMCFSPDAAYLLAVTSVGQLQLIPLSFLFFRETLPPPSEDSSIKGVKKSKYFSSDQSTTYLLPPESTLSEPKHDFSPSFRCIKTINCIVQTPAVPLHIRHSLWWISADKGHFLFLSSTDGIVYMIDLAAQQSLRLTFDAPVIHTFIQTEDSGMVSLMISTQSKGLFRYPIQDPSGHALFYAPHAPILVPEIGINHIVIPSDVGSTTMIGTYFPNNHLFKVFNPDTQQQTIYHLPFNGKFITHVAKCGDFIICAALSLTTGAHSLHIVSATLSGVEYNHSYVSVSLDRFEDEDRQVMDSFQLRPGERVISIVSNQNIFHLIPATTTIKIGQAFQSNSPIPPSTAAPTSAISRSSSPGITSIPILPRVQPRSDQTLQARDTPDPLVLAPSPLPSPSLARPSPHATRQSPSISRHSTSQQVLPPTTLQRPRASTPIGTITQRTPASSPRPDQSRERSSRGFIGLMKQFFIGNDSGDDGDDNGSSESQSEESTETSSEWVTTDWTEDGKREERQRRVRMAESMFFTPAPPLSEEWVEQVKLMVEQSHKPQPTIWICTTDAFYSITFNDPLDTIARTLFSPPSSHLSIQTDTTTLSSNRSISSSPPSQHHNLTQSPTYLHPHSLSRAYRLSVAFSLPFPLILSFFGTVLRVSPGLLPTHTPLSPTTASFLSTSLHLTELKHRFRQTREIDTKHQPLLPIEPTAPNTELATILTAVNEVQSSPFGVGLMDTKFFTFPVPLSFLLDSFLKDNRIETAFQLVMSHSFEAHLASIEKNRRRIETHQTTSRKADMTSLLDSVHLLTQSITLVIFHHHLYPLEMNSLEKYLCQLFSSLLSILSTLFLCSLSTSTVQSLNQHLSNLFSVLAKTNLSSTLFNSLANSAFSNPFIEFIGSLFLKEVSDSSLLSHTVASFFSIFNITQNTSLFESLPLHIQILLVYLSVARPSPSHPLSPEILRKSIQLLTHLTKISQRHLEQILPILLASYSSLFSVLSKAKFAPEHSHSSLSITLPSSSHQNVMSILRPPPNTPLSHLLPSTHRKKAKTSQTTHIHKPRTVKFILATPQAKHSPSSCLSPPASRSLPNTLSSNEFNSNTDSQTNPQEEKENKHSFTISKDSYSSLLLLFFGEACALHSAIDKFQRRSKTGPNHVETQAPLSPSSNGAQSPRNFSLDEDSSSKDDNKVMFIRATRREPHSGEYSKLLRHFKTTILSLMSSTFPFIHRSAQSRPANKLSSHPAVFQAFTRPLDQSAQPQSQPQPHITFFVPLFQLIGIMSQFTNLFFSPTVRAATEAQTTHTTTLCEMGSFLFLYTQNHQLSLNSAKQHFVLQTQTNEFSSQAEYQQNAASSFTDQALSILLSSLLTETVFEQFTLLEQCLVFLSEYPAAFQTFEDGLRTILPLFVLPTLAVVSSSRQKRSIRPFSTSFFSLLIQLTIFLSSPLPTFLTAHPISPFLSPPSTTFSSLIDTCLAVDQTGNRLYDNFNPQHVSQHLKSIKKWVQYSDFDHLVEFLQESRDKEGKVEMWIFEEDESTEIKLVNQSERGEQLQRFSQFLRLAQSIPIPSILHMSKVQPPIDDSTSHRQWNAISEIIRKDNLKPESHGEFLLSAGSDLIQLEQPSSAKRPSEAITFTCRHVFPNDFALVQTLLVVLSPLERTAPLTASLLRNLYSRPGIERHSPCPGCLLDSIT</sequence>
<comment type="caution">
    <text evidence="2">The sequence shown here is derived from an EMBL/GenBank/DDBJ whole genome shotgun (WGS) entry which is preliminary data.</text>
</comment>
<evidence type="ECO:0000313" key="2">
    <source>
        <dbReference type="EMBL" id="KAK2956091.1"/>
    </source>
</evidence>
<proteinExistence type="predicted"/>
<feature type="region of interest" description="Disordered" evidence="1">
    <location>
        <begin position="527"/>
        <end position="570"/>
    </location>
</feature>
<feature type="compositionally biased region" description="Acidic residues" evidence="1">
    <location>
        <begin position="532"/>
        <end position="550"/>
    </location>
</feature>
<feature type="compositionally biased region" description="Low complexity" evidence="1">
    <location>
        <begin position="652"/>
        <end position="663"/>
    </location>
</feature>
<feature type="compositionally biased region" description="Polar residues" evidence="1">
    <location>
        <begin position="493"/>
        <end position="508"/>
    </location>
</feature>